<comment type="caution">
    <text evidence="2">The sequence shown here is derived from an EMBL/GenBank/DDBJ whole genome shotgun (WGS) entry which is preliminary data.</text>
</comment>
<evidence type="ECO:0000256" key="1">
    <source>
        <dbReference type="SAM" id="Phobius"/>
    </source>
</evidence>
<reference evidence="2" key="1">
    <citation type="journal article" date="2015" name="Nature">
        <title>Complex archaea that bridge the gap between prokaryotes and eukaryotes.</title>
        <authorList>
            <person name="Spang A."/>
            <person name="Saw J.H."/>
            <person name="Jorgensen S.L."/>
            <person name="Zaremba-Niedzwiedzka K."/>
            <person name="Martijn J."/>
            <person name="Lind A.E."/>
            <person name="van Eijk R."/>
            <person name="Schleper C."/>
            <person name="Guy L."/>
            <person name="Ettema T.J."/>
        </authorList>
    </citation>
    <scope>NUCLEOTIDE SEQUENCE</scope>
</reference>
<keyword evidence="1" id="KW-0472">Membrane</keyword>
<keyword evidence="1" id="KW-1133">Transmembrane helix</keyword>
<accession>A0A0F9RZL2</accession>
<organism evidence="2">
    <name type="scientific">marine sediment metagenome</name>
    <dbReference type="NCBI Taxonomy" id="412755"/>
    <lineage>
        <taxon>unclassified sequences</taxon>
        <taxon>metagenomes</taxon>
        <taxon>ecological metagenomes</taxon>
    </lineage>
</organism>
<proteinExistence type="predicted"/>
<sequence>MSFLLGMVGALASIYIFLFSAARIGDNAENTILVFASIFLFLFFGFSVADDFQSKFFKNGKQR</sequence>
<evidence type="ECO:0000313" key="2">
    <source>
        <dbReference type="EMBL" id="KKN22598.1"/>
    </source>
</evidence>
<dbReference type="EMBL" id="LAZR01003046">
    <property type="protein sequence ID" value="KKN22598.1"/>
    <property type="molecule type" value="Genomic_DNA"/>
</dbReference>
<protein>
    <submittedName>
        <fullName evidence="2">Uncharacterized protein</fullName>
    </submittedName>
</protein>
<keyword evidence="1" id="KW-0812">Transmembrane</keyword>
<name>A0A0F9RZL2_9ZZZZ</name>
<dbReference type="AlphaFoldDB" id="A0A0F9RZL2"/>
<gene>
    <name evidence="2" type="ORF">LCGC14_0913560</name>
</gene>
<feature type="transmembrane region" description="Helical" evidence="1">
    <location>
        <begin position="31"/>
        <end position="49"/>
    </location>
</feature>